<dbReference type="RefSeq" id="WP_078767653.1">
    <property type="nucleotide sequence ID" value="NZ_FUWW01000001.1"/>
</dbReference>
<keyword evidence="7 14" id="KW-0032">Aminotransferase</keyword>
<evidence type="ECO:0000256" key="6">
    <source>
        <dbReference type="ARBA" id="ARBA00013053"/>
    </source>
</evidence>
<dbReference type="GO" id="GO:0009097">
    <property type="term" value="P:isoleucine biosynthetic process"/>
    <property type="evidence" value="ECO:0007669"/>
    <property type="project" value="UniProtKB-UniPathway"/>
</dbReference>
<dbReference type="InterPro" id="IPR001544">
    <property type="entry name" value="Aminotrans_IV"/>
</dbReference>
<keyword evidence="9" id="KW-0663">Pyridoxal phosphate</keyword>
<evidence type="ECO:0000256" key="5">
    <source>
        <dbReference type="ARBA" id="ARBA00009320"/>
    </source>
</evidence>
<organism evidence="14 15">
    <name type="scientific">Eubacterium coprostanoligenes</name>
    <dbReference type="NCBI Taxonomy" id="290054"/>
    <lineage>
        <taxon>Bacteria</taxon>
        <taxon>Bacillati</taxon>
        <taxon>Bacillota</taxon>
        <taxon>Clostridia</taxon>
        <taxon>Eubacteriales</taxon>
        <taxon>Eubacteriaceae</taxon>
        <taxon>Eubacterium</taxon>
    </lineage>
</organism>
<comment type="pathway">
    <text evidence="2">Amino-acid biosynthesis; L-isoleucine biosynthesis; L-isoleucine from 2-oxobutanoate: step 4/4.</text>
</comment>
<name>A0A1T4JVF1_9FIRM</name>
<dbReference type="NCBIfam" id="NF009897">
    <property type="entry name" value="PRK13357.1"/>
    <property type="match status" value="1"/>
</dbReference>
<dbReference type="OrthoDB" id="9804984at2"/>
<protein>
    <recommendedName>
        <fullName evidence="6">branched-chain-amino-acid transaminase</fullName>
        <ecNumber evidence="6">2.6.1.42</ecNumber>
    </recommendedName>
</protein>
<sequence>MAKKDIDWSSLGFGYMPTDERYVSWFKDGKWDDGALTKDPNITMSECACVLQYAQTVFEGLKAYTTKDGRTVCFRPDMNAKRLAESCRRLEIPEVPEEKFIDAVKKVVKANEAYVPPFGSGATLYLRPFVFGYDSIIGVKPANEFQFRIFATPVGPYFKGGAKPITIRVSDVDRAAPHGTGDIKAGLNYAMSLHNIVDAHNCGFDENMYLDPKTRTKVEETGGANFIFITKDGKLVTPKSNSILPSITRRSLMYVAEHYLNMPVEHREVYFDELKDFAECGLCGTAAVISPVGKIVDHGKEICFPSGMEEMGPYTKKLYETLTGIQMGEIEAPEGWIVEID</sequence>
<comment type="pathway">
    <text evidence="3">Amino-acid biosynthesis; L-valine biosynthesis; L-valine from pyruvate: step 4/4.</text>
</comment>
<dbReference type="Proteomes" id="UP000190657">
    <property type="component" value="Unassembled WGS sequence"/>
</dbReference>
<comment type="cofactor">
    <cofactor evidence="1">
        <name>pyridoxal 5'-phosphate</name>
        <dbReference type="ChEBI" id="CHEBI:597326"/>
    </cofactor>
</comment>
<evidence type="ECO:0000256" key="10">
    <source>
        <dbReference type="ARBA" id="ARBA00048212"/>
    </source>
</evidence>
<evidence type="ECO:0000256" key="11">
    <source>
        <dbReference type="ARBA" id="ARBA00048798"/>
    </source>
</evidence>
<dbReference type="GO" id="GO:0009099">
    <property type="term" value="P:L-valine biosynthetic process"/>
    <property type="evidence" value="ECO:0007669"/>
    <property type="project" value="UniProtKB-UniPathway"/>
</dbReference>
<evidence type="ECO:0000256" key="7">
    <source>
        <dbReference type="ARBA" id="ARBA00022576"/>
    </source>
</evidence>
<dbReference type="InterPro" id="IPR043132">
    <property type="entry name" value="BCAT-like_C"/>
</dbReference>
<keyword evidence="15" id="KW-1185">Reference proteome</keyword>
<dbReference type="Gene3D" id="3.20.10.10">
    <property type="entry name" value="D-amino Acid Aminotransferase, subunit A, domain 2"/>
    <property type="match status" value="1"/>
</dbReference>
<dbReference type="InterPro" id="IPR036038">
    <property type="entry name" value="Aminotransferase-like"/>
</dbReference>
<evidence type="ECO:0000256" key="9">
    <source>
        <dbReference type="ARBA" id="ARBA00022898"/>
    </source>
</evidence>
<dbReference type="InterPro" id="IPR043131">
    <property type="entry name" value="BCAT-like_N"/>
</dbReference>
<dbReference type="UniPathway" id="UPA00049">
    <property type="reaction ID" value="UER00062"/>
</dbReference>
<evidence type="ECO:0000313" key="15">
    <source>
        <dbReference type="Proteomes" id="UP000190657"/>
    </source>
</evidence>
<evidence type="ECO:0000313" key="14">
    <source>
        <dbReference type="EMBL" id="SJZ34190.1"/>
    </source>
</evidence>
<evidence type="ECO:0000256" key="12">
    <source>
        <dbReference type="ARBA" id="ARBA00049229"/>
    </source>
</evidence>
<dbReference type="UniPathway" id="UPA00048">
    <property type="reaction ID" value="UER00073"/>
</dbReference>
<feature type="modified residue" description="N6-(pyridoxal phosphate)lysine" evidence="13">
    <location>
        <position position="184"/>
    </location>
</feature>
<comment type="pathway">
    <text evidence="4">Amino-acid biosynthesis; L-leucine biosynthesis; L-leucine from 3-methyl-2-oxobutanoate: step 4/4.</text>
</comment>
<evidence type="ECO:0000256" key="8">
    <source>
        <dbReference type="ARBA" id="ARBA00022679"/>
    </source>
</evidence>
<dbReference type="GO" id="GO:0004084">
    <property type="term" value="F:branched-chain-amino-acid transaminase activity"/>
    <property type="evidence" value="ECO:0007669"/>
    <property type="project" value="UniProtKB-EC"/>
</dbReference>
<dbReference type="Pfam" id="PF01063">
    <property type="entry name" value="Aminotran_4"/>
    <property type="match status" value="1"/>
</dbReference>
<evidence type="ECO:0000256" key="1">
    <source>
        <dbReference type="ARBA" id="ARBA00001933"/>
    </source>
</evidence>
<dbReference type="STRING" id="290054.SAMN02745114_00140"/>
<evidence type="ECO:0000256" key="3">
    <source>
        <dbReference type="ARBA" id="ARBA00004931"/>
    </source>
</evidence>
<gene>
    <name evidence="14" type="ORF">SAMN02745114_00140</name>
</gene>
<accession>A0A1T4JVF1</accession>
<dbReference type="EC" id="2.6.1.42" evidence="6"/>
<dbReference type="AlphaFoldDB" id="A0A1T4JVF1"/>
<dbReference type="EMBL" id="FUWW01000001">
    <property type="protein sequence ID" value="SJZ34190.1"/>
    <property type="molecule type" value="Genomic_DNA"/>
</dbReference>
<proteinExistence type="inferred from homology"/>
<comment type="catalytic activity">
    <reaction evidence="12">
        <text>L-leucine + 2-oxoglutarate = 4-methyl-2-oxopentanoate + L-glutamate</text>
        <dbReference type="Rhea" id="RHEA:18321"/>
        <dbReference type="ChEBI" id="CHEBI:16810"/>
        <dbReference type="ChEBI" id="CHEBI:17865"/>
        <dbReference type="ChEBI" id="CHEBI:29985"/>
        <dbReference type="ChEBI" id="CHEBI:57427"/>
        <dbReference type="EC" id="2.6.1.42"/>
    </reaction>
</comment>
<dbReference type="FunFam" id="3.30.470.10:FF:000004">
    <property type="entry name" value="Branched-chain-amino-acid aminotransferase"/>
    <property type="match status" value="1"/>
</dbReference>
<evidence type="ECO:0000256" key="4">
    <source>
        <dbReference type="ARBA" id="ARBA00005072"/>
    </source>
</evidence>
<comment type="catalytic activity">
    <reaction evidence="10">
        <text>L-valine + 2-oxoglutarate = 3-methyl-2-oxobutanoate + L-glutamate</text>
        <dbReference type="Rhea" id="RHEA:24813"/>
        <dbReference type="ChEBI" id="CHEBI:11851"/>
        <dbReference type="ChEBI" id="CHEBI:16810"/>
        <dbReference type="ChEBI" id="CHEBI:29985"/>
        <dbReference type="ChEBI" id="CHEBI:57762"/>
        <dbReference type="EC" id="2.6.1.42"/>
    </reaction>
</comment>
<dbReference type="CDD" id="cd01557">
    <property type="entry name" value="BCAT_beta_family"/>
    <property type="match status" value="1"/>
</dbReference>
<dbReference type="GO" id="GO:0009098">
    <property type="term" value="P:L-leucine biosynthetic process"/>
    <property type="evidence" value="ECO:0007669"/>
    <property type="project" value="UniProtKB-UniPathway"/>
</dbReference>
<evidence type="ECO:0000256" key="13">
    <source>
        <dbReference type="PIRSR" id="PIRSR006468-1"/>
    </source>
</evidence>
<comment type="similarity">
    <text evidence="5">Belongs to the class-IV pyridoxal-phosphate-dependent aminotransferase family.</text>
</comment>
<dbReference type="InterPro" id="IPR005786">
    <property type="entry name" value="B_amino_transII"/>
</dbReference>
<dbReference type="PANTHER" id="PTHR42825:SF2">
    <property type="entry name" value="BRANCHED-CHAIN-AMINO-ACID AMINOTRANSFERASE 3, CHLOROPLASTIC-RELATED"/>
    <property type="match status" value="1"/>
</dbReference>
<dbReference type="PIRSF" id="PIRSF006468">
    <property type="entry name" value="BCAT1"/>
    <property type="match status" value="1"/>
</dbReference>
<dbReference type="SUPFAM" id="SSF56752">
    <property type="entry name" value="D-aminoacid aminotransferase-like PLP-dependent enzymes"/>
    <property type="match status" value="1"/>
</dbReference>
<dbReference type="InterPro" id="IPR033939">
    <property type="entry name" value="BCAT_family"/>
</dbReference>
<evidence type="ECO:0000256" key="2">
    <source>
        <dbReference type="ARBA" id="ARBA00004824"/>
    </source>
</evidence>
<dbReference type="UniPathway" id="UPA00047">
    <property type="reaction ID" value="UER00058"/>
</dbReference>
<comment type="catalytic activity">
    <reaction evidence="11">
        <text>L-isoleucine + 2-oxoglutarate = (S)-3-methyl-2-oxopentanoate + L-glutamate</text>
        <dbReference type="Rhea" id="RHEA:24801"/>
        <dbReference type="ChEBI" id="CHEBI:16810"/>
        <dbReference type="ChEBI" id="CHEBI:29985"/>
        <dbReference type="ChEBI" id="CHEBI:35146"/>
        <dbReference type="ChEBI" id="CHEBI:58045"/>
        <dbReference type="EC" id="2.6.1.42"/>
    </reaction>
</comment>
<dbReference type="Gene3D" id="3.30.470.10">
    <property type="match status" value="1"/>
</dbReference>
<keyword evidence="8 14" id="KW-0808">Transferase</keyword>
<dbReference type="NCBIfam" id="TIGR01123">
    <property type="entry name" value="ilvE_II"/>
    <property type="match status" value="1"/>
</dbReference>
<dbReference type="PANTHER" id="PTHR42825">
    <property type="entry name" value="AMINO ACID AMINOTRANSFERASE"/>
    <property type="match status" value="1"/>
</dbReference>
<reference evidence="14 15" key="1">
    <citation type="submission" date="2017-02" db="EMBL/GenBank/DDBJ databases">
        <authorList>
            <person name="Peterson S.W."/>
        </authorList>
    </citation>
    <scope>NUCLEOTIDE SEQUENCE [LARGE SCALE GENOMIC DNA]</scope>
    <source>
        <strain evidence="14 15">ATCC 51222</strain>
    </source>
</reference>